<evidence type="ECO:0000313" key="4">
    <source>
        <dbReference type="EMBL" id="NEG71512.1"/>
    </source>
</evidence>
<dbReference type="OrthoDB" id="5196645at2"/>
<dbReference type="InterPro" id="IPR011089">
    <property type="entry name" value="GmrSD_C"/>
</dbReference>
<feature type="transmembrane region" description="Helical" evidence="2">
    <location>
        <begin position="37"/>
        <end position="59"/>
    </location>
</feature>
<dbReference type="EMBL" id="WHZX01000002">
    <property type="protein sequence ID" value="NEG71512.1"/>
    <property type="molecule type" value="Genomic_DNA"/>
</dbReference>
<dbReference type="AlphaFoldDB" id="A0A7K3TAK8"/>
<dbReference type="InterPro" id="IPR001119">
    <property type="entry name" value="SLH_dom"/>
</dbReference>
<organism evidence="4 5">
    <name type="scientific">Bifidobacterium ramosum</name>
    <dbReference type="NCBI Taxonomy" id="1798158"/>
    <lineage>
        <taxon>Bacteria</taxon>
        <taxon>Bacillati</taxon>
        <taxon>Actinomycetota</taxon>
        <taxon>Actinomycetes</taxon>
        <taxon>Bifidobacteriales</taxon>
        <taxon>Bifidobacteriaceae</taxon>
        <taxon>Bifidobacterium</taxon>
    </lineage>
</organism>
<feature type="domain" description="SLH" evidence="3">
    <location>
        <begin position="186"/>
        <end position="252"/>
    </location>
</feature>
<evidence type="ECO:0000313" key="5">
    <source>
        <dbReference type="Proteomes" id="UP000469943"/>
    </source>
</evidence>
<dbReference type="SMART" id="SM00894">
    <property type="entry name" value="Excalibur"/>
    <property type="match status" value="1"/>
</dbReference>
<comment type="caution">
    <text evidence="4">The sequence shown here is derived from an EMBL/GenBank/DDBJ whole genome shotgun (WGS) entry which is preliminary data.</text>
</comment>
<evidence type="ECO:0000256" key="2">
    <source>
        <dbReference type="SAM" id="Phobius"/>
    </source>
</evidence>
<protein>
    <submittedName>
        <fullName evidence="4">DUF1524 domain-containing protein</fullName>
    </submittedName>
</protein>
<reference evidence="4 5" key="1">
    <citation type="submission" date="2019-10" db="EMBL/GenBank/DDBJ databases">
        <title>Bifidobacterium from non-human primates.</title>
        <authorList>
            <person name="Modesto M."/>
        </authorList>
    </citation>
    <scope>NUCLEOTIDE SEQUENCE [LARGE SCALE GENOMIC DNA]</scope>
    <source>
        <strain evidence="4 5">TREM</strain>
    </source>
</reference>
<feature type="domain" description="SLH" evidence="3">
    <location>
        <begin position="120"/>
        <end position="183"/>
    </location>
</feature>
<sequence>MPRCTVRAWSVYAMLWPIVPEYEMNDGSGRGIMNKRIASIAIAALSVMSMSIVAMPASAAQTSLHDINNGTPHYEDVRWLVESGISTGWNDGTFRGMNSVTRQDMAAFLHRLAGSPNVSGTNPFKDVTSATPHYADIIWLASTGISTGWSDGTFRGMKPVTRQDMAAFLHRFAAQYPSKTKLVANTAVSFADVTDATPHAADIRWLASTGVTTGWKKNGRTEYRGMNNVVRQDMAAFLHRMTGAVDGMNATTALATLPVKGRAPKTGYSRDQFGAAWADVDHNGCDTRNDILARDLTGKTFKENTNNCVVASGTLRDPYTGKTIAFQRGQITSTAVQIDHVVALSDAWQTGAQQLPADRRRELANDPYNLLAVDGPANQQKSDGDAATWLPGNKSFRCEYVARQIGVKSKYSLWITQAEHDAMAGVLSSCPSQTVPDNGGVKANQSSAQTSTDPVTKPQSKPTTKPSKPTTKPSKPSKPSKPTTKPSKPSKPTTKPSKPTTKPSKPTTKPSKPSTVYYKNCAAVRAAGKAPLYRGQPGYRPALDRDKDGIACE</sequence>
<feature type="domain" description="SLH" evidence="3">
    <location>
        <begin position="60"/>
        <end position="119"/>
    </location>
</feature>
<dbReference type="Pfam" id="PF00395">
    <property type="entry name" value="SLH"/>
    <property type="match status" value="2"/>
</dbReference>
<dbReference type="PROSITE" id="PS51272">
    <property type="entry name" value="SLH"/>
    <property type="match status" value="3"/>
</dbReference>
<keyword evidence="2" id="KW-0472">Membrane</keyword>
<feature type="compositionally biased region" description="Low complexity" evidence="1">
    <location>
        <begin position="480"/>
        <end position="515"/>
    </location>
</feature>
<keyword evidence="2" id="KW-0812">Transmembrane</keyword>
<dbReference type="Proteomes" id="UP000469943">
    <property type="component" value="Unassembled WGS sequence"/>
</dbReference>
<accession>A0A7K3TAK8</accession>
<keyword evidence="2" id="KW-1133">Transmembrane helix</keyword>
<proteinExistence type="predicted"/>
<feature type="compositionally biased region" description="Low complexity" evidence="1">
    <location>
        <begin position="456"/>
        <end position="474"/>
    </location>
</feature>
<dbReference type="Pfam" id="PF07510">
    <property type="entry name" value="GmrSD_C"/>
    <property type="match status" value="1"/>
</dbReference>
<evidence type="ECO:0000259" key="3">
    <source>
        <dbReference type="PROSITE" id="PS51272"/>
    </source>
</evidence>
<feature type="compositionally biased region" description="Basic and acidic residues" evidence="1">
    <location>
        <begin position="542"/>
        <end position="553"/>
    </location>
</feature>
<dbReference type="Pfam" id="PF05901">
    <property type="entry name" value="Excalibur"/>
    <property type="match status" value="1"/>
</dbReference>
<evidence type="ECO:0000256" key="1">
    <source>
        <dbReference type="SAM" id="MobiDB-lite"/>
    </source>
</evidence>
<dbReference type="PANTHER" id="PTHR24094">
    <property type="entry name" value="SECRETED PROTEIN"/>
    <property type="match status" value="1"/>
</dbReference>
<feature type="compositionally biased region" description="Polar residues" evidence="1">
    <location>
        <begin position="443"/>
        <end position="454"/>
    </location>
</feature>
<gene>
    <name evidence="4" type="ORF">GFD24_04635</name>
</gene>
<feature type="region of interest" description="Disordered" evidence="1">
    <location>
        <begin position="530"/>
        <end position="553"/>
    </location>
</feature>
<dbReference type="InterPro" id="IPR008613">
    <property type="entry name" value="Excalibur_Ca-bd_domain"/>
</dbReference>
<name>A0A7K3TAK8_9BIFI</name>
<dbReference type="PANTHER" id="PTHR24094:SF15">
    <property type="entry name" value="AMP-DEPENDENT SYNTHETASE_LIGASE DOMAIN-CONTAINING PROTEIN-RELATED"/>
    <property type="match status" value="1"/>
</dbReference>
<feature type="region of interest" description="Disordered" evidence="1">
    <location>
        <begin position="435"/>
        <end position="516"/>
    </location>
</feature>